<feature type="transmembrane region" description="Helical" evidence="7">
    <location>
        <begin position="143"/>
        <end position="164"/>
    </location>
</feature>
<keyword evidence="11" id="KW-1185">Reference proteome</keyword>
<evidence type="ECO:0000313" key="11">
    <source>
        <dbReference type="Proteomes" id="UP000199103"/>
    </source>
</evidence>
<feature type="transmembrane region" description="Helical" evidence="7">
    <location>
        <begin position="83"/>
        <end position="109"/>
    </location>
</feature>
<dbReference type="GO" id="GO:0005886">
    <property type="term" value="C:plasma membrane"/>
    <property type="evidence" value="ECO:0007669"/>
    <property type="project" value="UniProtKB-SubCell"/>
</dbReference>
<dbReference type="PANTHER" id="PTHR30193:SF44">
    <property type="entry name" value="LACTOSE TRANSPORT SYSTEM PERMEASE PROTEIN LACF"/>
    <property type="match status" value="1"/>
</dbReference>
<evidence type="ECO:0000256" key="1">
    <source>
        <dbReference type="ARBA" id="ARBA00004651"/>
    </source>
</evidence>
<evidence type="ECO:0000259" key="9">
    <source>
        <dbReference type="PROSITE" id="PS50928"/>
    </source>
</evidence>
<accession>A0A1H1R7J5</accession>
<protein>
    <submittedName>
        <fullName evidence="10">Carbohydrate ABC transporter membrane protein 1, CUT1 family</fullName>
    </submittedName>
</protein>
<feature type="transmembrane region" description="Helical" evidence="7">
    <location>
        <begin position="176"/>
        <end position="196"/>
    </location>
</feature>
<organism evidence="10 11">
    <name type="scientific">Microlunatus soli</name>
    <dbReference type="NCBI Taxonomy" id="630515"/>
    <lineage>
        <taxon>Bacteria</taxon>
        <taxon>Bacillati</taxon>
        <taxon>Actinomycetota</taxon>
        <taxon>Actinomycetes</taxon>
        <taxon>Propionibacteriales</taxon>
        <taxon>Propionibacteriaceae</taxon>
        <taxon>Microlunatus</taxon>
    </lineage>
</organism>
<dbReference type="Pfam" id="PF00528">
    <property type="entry name" value="BPD_transp_1"/>
    <property type="match status" value="1"/>
</dbReference>
<evidence type="ECO:0000256" key="4">
    <source>
        <dbReference type="ARBA" id="ARBA00022692"/>
    </source>
</evidence>
<evidence type="ECO:0000256" key="6">
    <source>
        <dbReference type="ARBA" id="ARBA00023136"/>
    </source>
</evidence>
<dbReference type="PANTHER" id="PTHR30193">
    <property type="entry name" value="ABC TRANSPORTER PERMEASE PROTEIN"/>
    <property type="match status" value="1"/>
</dbReference>
<keyword evidence="3" id="KW-1003">Cell membrane</keyword>
<evidence type="ECO:0000256" key="2">
    <source>
        <dbReference type="ARBA" id="ARBA00022448"/>
    </source>
</evidence>
<evidence type="ECO:0000256" key="8">
    <source>
        <dbReference type="SAM" id="MobiDB-lite"/>
    </source>
</evidence>
<evidence type="ECO:0000256" key="3">
    <source>
        <dbReference type="ARBA" id="ARBA00022475"/>
    </source>
</evidence>
<keyword evidence="5 7" id="KW-1133">Transmembrane helix</keyword>
<dbReference type="Gene3D" id="1.10.3720.10">
    <property type="entry name" value="MetI-like"/>
    <property type="match status" value="1"/>
</dbReference>
<dbReference type="PROSITE" id="PS50928">
    <property type="entry name" value="ABC_TM1"/>
    <property type="match status" value="1"/>
</dbReference>
<sequence>MGIRNGSFGRSPSRGGRVLNPIGEGMPVGVVDAAVDTREVDRHRRAERPRGQRLQRDPRSGRGVFFGRVPAGRVVGQRWFTPYLFMLPGLVLFALMFAWPAVIAIQLAFSHYDISSPIEPVGLANFVELTHDPQFGRAMINSLAFVAMHLPLTVVLPLLLALLVNQRLRAIQFFRVLYYLPVITSMVAVAVAWRYVFNREGVINFLLGLIGVGPIDFLLNTSWALPTVVMLEAWKNMGLFMMIYLAGLQAVPSELIDAAKVDGARAASRLIHVIVPSLLPTVAVTLTLSMLDAMRAFESVYVLTRGGPQDATVTLGYFIWAKAFQQYDMGYASAAGLVLWAIMIILAGVNLLLTRRRDR</sequence>
<feature type="domain" description="ABC transmembrane type-1" evidence="9">
    <location>
        <begin position="139"/>
        <end position="350"/>
    </location>
</feature>
<gene>
    <name evidence="10" type="ORF">SAMN04489812_1540</name>
</gene>
<dbReference type="SUPFAM" id="SSF161098">
    <property type="entry name" value="MetI-like"/>
    <property type="match status" value="1"/>
</dbReference>
<evidence type="ECO:0000256" key="5">
    <source>
        <dbReference type="ARBA" id="ARBA00022989"/>
    </source>
</evidence>
<dbReference type="GO" id="GO:0055085">
    <property type="term" value="P:transmembrane transport"/>
    <property type="evidence" value="ECO:0007669"/>
    <property type="project" value="InterPro"/>
</dbReference>
<dbReference type="InterPro" id="IPR035906">
    <property type="entry name" value="MetI-like_sf"/>
</dbReference>
<feature type="compositionally biased region" description="Low complexity" evidence="8">
    <location>
        <begin position="1"/>
        <end position="17"/>
    </location>
</feature>
<feature type="region of interest" description="Disordered" evidence="8">
    <location>
        <begin position="39"/>
        <end position="59"/>
    </location>
</feature>
<dbReference type="AlphaFoldDB" id="A0A1H1R7J5"/>
<dbReference type="EMBL" id="LT629772">
    <property type="protein sequence ID" value="SDS31663.1"/>
    <property type="molecule type" value="Genomic_DNA"/>
</dbReference>
<proteinExistence type="inferred from homology"/>
<dbReference type="CDD" id="cd06261">
    <property type="entry name" value="TM_PBP2"/>
    <property type="match status" value="1"/>
</dbReference>
<dbReference type="Proteomes" id="UP000199103">
    <property type="component" value="Chromosome I"/>
</dbReference>
<dbReference type="InterPro" id="IPR051393">
    <property type="entry name" value="ABC_transporter_permease"/>
</dbReference>
<keyword evidence="4 7" id="KW-0812">Transmembrane</keyword>
<dbReference type="STRING" id="630515.SAMN04489812_1540"/>
<comment type="similarity">
    <text evidence="7">Belongs to the binding-protein-dependent transport system permease family.</text>
</comment>
<keyword evidence="6 7" id="KW-0472">Membrane</keyword>
<evidence type="ECO:0000256" key="7">
    <source>
        <dbReference type="RuleBase" id="RU363032"/>
    </source>
</evidence>
<evidence type="ECO:0000313" key="10">
    <source>
        <dbReference type="EMBL" id="SDS31663.1"/>
    </source>
</evidence>
<dbReference type="InterPro" id="IPR000515">
    <property type="entry name" value="MetI-like"/>
</dbReference>
<feature type="region of interest" description="Disordered" evidence="8">
    <location>
        <begin position="1"/>
        <end position="22"/>
    </location>
</feature>
<feature type="transmembrane region" description="Helical" evidence="7">
    <location>
        <begin position="332"/>
        <end position="353"/>
    </location>
</feature>
<keyword evidence="2 7" id="KW-0813">Transport</keyword>
<feature type="transmembrane region" description="Helical" evidence="7">
    <location>
        <begin position="270"/>
        <end position="288"/>
    </location>
</feature>
<name>A0A1H1R7J5_9ACTN</name>
<reference evidence="10 11" key="1">
    <citation type="submission" date="2016-10" db="EMBL/GenBank/DDBJ databases">
        <authorList>
            <person name="de Groot N.N."/>
        </authorList>
    </citation>
    <scope>NUCLEOTIDE SEQUENCE [LARGE SCALE GENOMIC DNA]</scope>
    <source>
        <strain evidence="10 11">DSM 21800</strain>
    </source>
</reference>
<comment type="subcellular location">
    <subcellularLocation>
        <location evidence="1 7">Cell membrane</location>
        <topology evidence="1 7">Multi-pass membrane protein</topology>
    </subcellularLocation>
</comment>